<comment type="cofactor">
    <cofactor evidence="3">
        <name>pyridoxal 5'-phosphate</name>
        <dbReference type="ChEBI" id="CHEBI:597326"/>
    </cofactor>
</comment>
<name>A0A3E2DDB6_9ACTN</name>
<dbReference type="PANTHER" id="PTHR10146:SF14">
    <property type="entry name" value="PYRIDOXAL PHOSPHATE HOMEOSTASIS PROTEIN"/>
    <property type="match status" value="1"/>
</dbReference>
<organism evidence="6 7">
    <name type="scientific">Cutibacterium avidum</name>
    <dbReference type="NCBI Taxonomy" id="33010"/>
    <lineage>
        <taxon>Bacteria</taxon>
        <taxon>Bacillati</taxon>
        <taxon>Actinomycetota</taxon>
        <taxon>Actinomycetes</taxon>
        <taxon>Propionibacteriales</taxon>
        <taxon>Propionibacteriaceae</taxon>
        <taxon>Cutibacterium</taxon>
    </lineage>
</organism>
<sequence>MSVADNLMAVRTRIDDACRACHRDPDEVSLLPVSKTKPPSMVEEAYQAGYRLFGENKVQDALAKSELMDADHPGLGWAIIGGLQTNKAKYVARFATEFQALDSPKVAHELDKRLQKEGRQLRVLVQVNSSAEPQKSGIAPEEAIDFAKELAAFDSLDVRGLMTVALNSPDPEAVADCFDVVVGVQEKLRQEVNEVSDWAELSMGMSGDLEIAVAHGSTQVRIGTDIFGARTDPAEIWRP</sequence>
<dbReference type="PIRSF" id="PIRSF004848">
    <property type="entry name" value="YBL036c_PLPDEIII"/>
    <property type="match status" value="1"/>
</dbReference>
<dbReference type="Gene3D" id="3.20.20.10">
    <property type="entry name" value="Alanine racemase"/>
    <property type="match status" value="1"/>
</dbReference>
<dbReference type="AlphaFoldDB" id="A0A3E2DDB6"/>
<dbReference type="GO" id="GO:0030170">
    <property type="term" value="F:pyridoxal phosphate binding"/>
    <property type="evidence" value="ECO:0007669"/>
    <property type="project" value="UniProtKB-UniRule"/>
</dbReference>
<dbReference type="HAMAP" id="MF_02087">
    <property type="entry name" value="PLP_homeostasis"/>
    <property type="match status" value="1"/>
</dbReference>
<dbReference type="SUPFAM" id="SSF51419">
    <property type="entry name" value="PLP-binding barrel"/>
    <property type="match status" value="1"/>
</dbReference>
<evidence type="ECO:0000259" key="5">
    <source>
        <dbReference type="Pfam" id="PF01168"/>
    </source>
</evidence>
<feature type="domain" description="Alanine racemase N-terminal" evidence="5">
    <location>
        <begin position="9"/>
        <end position="230"/>
    </location>
</feature>
<dbReference type="InterPro" id="IPR011078">
    <property type="entry name" value="PyrdxlP_homeostasis"/>
</dbReference>
<evidence type="ECO:0000256" key="1">
    <source>
        <dbReference type="ARBA" id="ARBA00022898"/>
    </source>
</evidence>
<gene>
    <name evidence="6" type="ORF">CHT91_09520</name>
</gene>
<dbReference type="PANTHER" id="PTHR10146">
    <property type="entry name" value="PROLINE SYNTHETASE CO-TRANSCRIBED BACTERIAL HOMOLOG PROTEIN"/>
    <property type="match status" value="1"/>
</dbReference>
<dbReference type="CDD" id="cd00635">
    <property type="entry name" value="PLPDE_III_YBL036c_like"/>
    <property type="match status" value="1"/>
</dbReference>
<dbReference type="Proteomes" id="UP000259211">
    <property type="component" value="Unassembled WGS sequence"/>
</dbReference>
<evidence type="ECO:0000256" key="3">
    <source>
        <dbReference type="PIRSR" id="PIRSR004848-1"/>
    </source>
</evidence>
<dbReference type="RefSeq" id="WP_117189572.1">
    <property type="nucleotide sequence ID" value="NZ_NOWI01000008.1"/>
</dbReference>
<protein>
    <recommendedName>
        <fullName evidence="2">Pyridoxal phosphate homeostasis protein</fullName>
        <shortName evidence="2">PLP homeostasis protein</shortName>
    </recommendedName>
</protein>
<dbReference type="Pfam" id="PF01168">
    <property type="entry name" value="Ala_racemase_N"/>
    <property type="match status" value="1"/>
</dbReference>
<accession>A0A3E2DDB6</accession>
<evidence type="ECO:0000313" key="7">
    <source>
        <dbReference type="Proteomes" id="UP000259211"/>
    </source>
</evidence>
<dbReference type="FunFam" id="3.20.20.10:FF:000018">
    <property type="entry name" value="Pyridoxal phosphate homeostasis protein"/>
    <property type="match status" value="1"/>
</dbReference>
<comment type="function">
    <text evidence="2">Pyridoxal 5'-phosphate (PLP)-binding protein, which is involved in PLP homeostasis.</text>
</comment>
<dbReference type="InterPro" id="IPR029066">
    <property type="entry name" value="PLP-binding_barrel"/>
</dbReference>
<dbReference type="EMBL" id="NOWI01000008">
    <property type="protein sequence ID" value="RFT43164.1"/>
    <property type="molecule type" value="Genomic_DNA"/>
</dbReference>
<comment type="caution">
    <text evidence="6">The sequence shown here is derived from an EMBL/GenBank/DDBJ whole genome shotgun (WGS) entry which is preliminary data.</text>
</comment>
<keyword evidence="1 2" id="KW-0663">Pyridoxal phosphate</keyword>
<evidence type="ECO:0000256" key="2">
    <source>
        <dbReference type="HAMAP-Rule" id="MF_02087"/>
    </source>
</evidence>
<dbReference type="InterPro" id="IPR001608">
    <property type="entry name" value="Ala_racemase_N"/>
</dbReference>
<evidence type="ECO:0000256" key="4">
    <source>
        <dbReference type="RuleBase" id="RU004514"/>
    </source>
</evidence>
<evidence type="ECO:0000313" key="6">
    <source>
        <dbReference type="EMBL" id="RFT43164.1"/>
    </source>
</evidence>
<comment type="similarity">
    <text evidence="2 4">Belongs to the pyridoxal phosphate-binding protein YggS/PROSC family.</text>
</comment>
<dbReference type="NCBIfam" id="TIGR00044">
    <property type="entry name" value="YggS family pyridoxal phosphate-dependent enzyme"/>
    <property type="match status" value="1"/>
</dbReference>
<reference evidence="6 7" key="1">
    <citation type="submission" date="2017-07" db="EMBL/GenBank/DDBJ databases">
        <authorList>
            <person name="Sun Z.S."/>
            <person name="Albrecht U."/>
            <person name="Echele G."/>
            <person name="Lee C.C."/>
        </authorList>
    </citation>
    <scope>NUCLEOTIDE SEQUENCE [LARGE SCALE GENOMIC DNA]</scope>
    <source>
        <strain evidence="6 7">P16-029</strain>
    </source>
</reference>
<proteinExistence type="inferred from homology"/>
<feature type="modified residue" description="N6-(pyridoxal phosphate)lysine" evidence="2 3">
    <location>
        <position position="35"/>
    </location>
</feature>